<dbReference type="GO" id="GO:0042162">
    <property type="term" value="F:telomeric DNA binding"/>
    <property type="evidence" value="ECO:0007669"/>
    <property type="project" value="TreeGrafter"/>
</dbReference>
<evidence type="ECO:0000313" key="17">
    <source>
        <dbReference type="Proteomes" id="UP000590412"/>
    </source>
</evidence>
<keyword evidence="5" id="KW-0547">Nucleotide-binding</keyword>
<dbReference type="GO" id="GO:0006310">
    <property type="term" value="P:DNA recombination"/>
    <property type="evidence" value="ECO:0007669"/>
    <property type="project" value="UniProtKB-KW"/>
</dbReference>
<feature type="domain" description="Ku" evidence="15">
    <location>
        <begin position="288"/>
        <end position="431"/>
    </location>
</feature>
<sequence length="611" mass="69131">MSTKEYITLIIDASKLMEAKSVASQDATDFQLALKFAIDMLSKQLLRNRKSDRYSILIYTPTDVQFVYYNEPVSLSRVREFYDMAIKTHDNAVDSPGDYCILDALAEALQSQIANKFVRSIYIVTNGAGTISDANTDLDKLKNIAESYPVITNLLLLNNEHNAETKSYFENLAAMFDGRLRISDFEAFTSSGPPLKLIGPRCMTDCSLSFIQGGLQGEGIHLNVQVYPAIRAQSQVSGHEFIQDPKTKDVTRVKRSTKYYIKENTDISDEIFVSTRVNNKSSDLENDKEYVKDSEYMYGFKYSQRNVVALLPELEEAATLETSPGINIMGFIDRKHLPVAYLTDEPSYVIPSVKSEAHNKVAFNSLVQALIELQSVSIVRYVQKETDEVQICCALPQRFRVGEKWGYGFVLNRLAMKEDEKIGRFPDLESSGQNALDSTMETFVSAMKLRNDATEPDVLNNIKIGLLESKSTASSPRQNFNFTLEDMLLSSCPATKRYNHYIEKILYSSLNEASLTDFVSQDQFIERYLTGDEKQTLLNLGNVFDVEENLLYTDDHKSANSIEATVKSVFDINFTTQSKPSRKKRKTDTVFGMENNDEFDEYFDIDEILAG</sequence>
<evidence type="ECO:0000256" key="5">
    <source>
        <dbReference type="ARBA" id="ARBA00022741"/>
    </source>
</evidence>
<reference evidence="16" key="1">
    <citation type="submission" date="2020-03" db="EMBL/GenBank/DDBJ databases">
        <title>FDA dAtabase for Regulatory Grade micrObial Sequences (FDA-ARGOS): Supporting development and validation of Infectious Disease Dx tests.</title>
        <authorList>
            <person name="Campos J."/>
            <person name="Goldberg B."/>
            <person name="Tallon L."/>
            <person name="Sadzewicz L."/>
            <person name="Vavikolanu K."/>
            <person name="Mehta A."/>
            <person name="Aluvathingal J."/>
            <person name="Nadendla S."/>
            <person name="Nandy P."/>
            <person name="Geyer C."/>
            <person name="Yan Y."/>
            <person name="Sichtig H."/>
        </authorList>
    </citation>
    <scope>NUCLEOTIDE SEQUENCE [LARGE SCALE GENOMIC DNA]</scope>
    <source>
        <strain evidence="16">FDAARGOS_652</strain>
    </source>
</reference>
<dbReference type="GO" id="GO:0000723">
    <property type="term" value="P:telomere maintenance"/>
    <property type="evidence" value="ECO:0007669"/>
    <property type="project" value="TreeGrafter"/>
</dbReference>
<evidence type="ECO:0000256" key="8">
    <source>
        <dbReference type="ARBA" id="ARBA00022806"/>
    </source>
</evidence>
<dbReference type="SUPFAM" id="SSF53300">
    <property type="entry name" value="vWA-like"/>
    <property type="match status" value="1"/>
</dbReference>
<comment type="subcellular location">
    <subcellularLocation>
        <location evidence="2">Chromosome</location>
        <location evidence="2">Telomere</location>
    </subcellularLocation>
    <subcellularLocation>
        <location evidence="1">Nucleus</location>
    </subcellularLocation>
</comment>
<keyword evidence="11" id="KW-0238">DNA-binding</keyword>
<keyword evidence="8" id="KW-0347">Helicase</keyword>
<evidence type="ECO:0000313" key="16">
    <source>
        <dbReference type="EMBL" id="KAF6052941.1"/>
    </source>
</evidence>
<evidence type="ECO:0000256" key="9">
    <source>
        <dbReference type="ARBA" id="ARBA00022840"/>
    </source>
</evidence>
<dbReference type="InterPro" id="IPR016194">
    <property type="entry name" value="SPOC-like_C_dom_sf"/>
</dbReference>
<accession>A0A8X7NPC9</accession>
<evidence type="ECO:0000256" key="12">
    <source>
        <dbReference type="ARBA" id="ARBA00023172"/>
    </source>
</evidence>
<evidence type="ECO:0000256" key="14">
    <source>
        <dbReference type="ARBA" id="ARBA00023242"/>
    </source>
</evidence>
<dbReference type="PANTHER" id="PTHR12604:SF4">
    <property type="entry name" value="X-RAY REPAIR CROSS-COMPLEMENTING PROTEIN 5"/>
    <property type="match status" value="1"/>
</dbReference>
<dbReference type="GO" id="GO:0016787">
    <property type="term" value="F:hydrolase activity"/>
    <property type="evidence" value="ECO:0007669"/>
    <property type="project" value="UniProtKB-KW"/>
</dbReference>
<keyword evidence="12" id="KW-0233">DNA recombination</keyword>
<dbReference type="Gene3D" id="3.40.50.410">
    <property type="entry name" value="von Willebrand factor, type A domain"/>
    <property type="match status" value="1"/>
</dbReference>
<evidence type="ECO:0000256" key="1">
    <source>
        <dbReference type="ARBA" id="ARBA00004123"/>
    </source>
</evidence>
<keyword evidence="10" id="KW-0779">Telomere</keyword>
<organism evidence="16 17">
    <name type="scientific">Candida parapsilosis</name>
    <name type="common">Yeast</name>
    <dbReference type="NCBI Taxonomy" id="5480"/>
    <lineage>
        <taxon>Eukaryota</taxon>
        <taxon>Fungi</taxon>
        <taxon>Dikarya</taxon>
        <taxon>Ascomycota</taxon>
        <taxon>Saccharomycotina</taxon>
        <taxon>Pichiomycetes</taxon>
        <taxon>Debaryomycetaceae</taxon>
        <taxon>Candida/Lodderomyces clade</taxon>
        <taxon>Candida</taxon>
    </lineage>
</organism>
<keyword evidence="4" id="KW-0158">Chromosome</keyword>
<dbReference type="GO" id="GO:0003678">
    <property type="term" value="F:DNA helicase activity"/>
    <property type="evidence" value="ECO:0007669"/>
    <property type="project" value="UniProtKB-EC"/>
</dbReference>
<evidence type="ECO:0000256" key="11">
    <source>
        <dbReference type="ARBA" id="ARBA00023125"/>
    </source>
</evidence>
<evidence type="ECO:0000256" key="6">
    <source>
        <dbReference type="ARBA" id="ARBA00022763"/>
    </source>
</evidence>
<dbReference type="GO" id="GO:0043564">
    <property type="term" value="C:Ku70:Ku80 complex"/>
    <property type="evidence" value="ECO:0007669"/>
    <property type="project" value="TreeGrafter"/>
</dbReference>
<evidence type="ECO:0000256" key="7">
    <source>
        <dbReference type="ARBA" id="ARBA00022801"/>
    </source>
</evidence>
<dbReference type="OrthoDB" id="30826at2759"/>
<keyword evidence="13" id="KW-0234">DNA repair</keyword>
<dbReference type="GO" id="GO:0003690">
    <property type="term" value="F:double-stranded DNA binding"/>
    <property type="evidence" value="ECO:0007669"/>
    <property type="project" value="TreeGrafter"/>
</dbReference>
<dbReference type="AlphaFoldDB" id="A0A8X7NPC9"/>
<dbReference type="SUPFAM" id="SSF100939">
    <property type="entry name" value="SPOC domain-like"/>
    <property type="match status" value="1"/>
</dbReference>
<dbReference type="Pfam" id="PF02735">
    <property type="entry name" value="Ku"/>
    <property type="match status" value="1"/>
</dbReference>
<keyword evidence="9" id="KW-0067">ATP-binding</keyword>
<evidence type="ECO:0000256" key="3">
    <source>
        <dbReference type="ARBA" id="ARBA00012551"/>
    </source>
</evidence>
<evidence type="ECO:0000256" key="10">
    <source>
        <dbReference type="ARBA" id="ARBA00022895"/>
    </source>
</evidence>
<dbReference type="InterPro" id="IPR036465">
    <property type="entry name" value="vWFA_dom_sf"/>
</dbReference>
<dbReference type="EC" id="3.6.4.12" evidence="3"/>
<dbReference type="InterPro" id="IPR006164">
    <property type="entry name" value="DNA_bd_Ku70/Ku80"/>
</dbReference>
<dbReference type="Gene3D" id="2.40.290.10">
    <property type="match status" value="1"/>
</dbReference>
<evidence type="ECO:0000259" key="15">
    <source>
        <dbReference type="SMART" id="SM00559"/>
    </source>
</evidence>
<dbReference type="SMART" id="SM00559">
    <property type="entry name" value="Ku78"/>
    <property type="match status" value="1"/>
</dbReference>
<name>A0A8X7NPC9_CANPA</name>
<keyword evidence="6" id="KW-0227">DNA damage</keyword>
<evidence type="ECO:0000256" key="13">
    <source>
        <dbReference type="ARBA" id="ARBA00023204"/>
    </source>
</evidence>
<comment type="caution">
    <text evidence="16">The sequence shown here is derived from an EMBL/GenBank/DDBJ whole genome shotgun (WGS) entry which is preliminary data.</text>
</comment>
<keyword evidence="7" id="KW-0378">Hydrolase</keyword>
<dbReference type="EMBL" id="JABWAB010000004">
    <property type="protein sequence ID" value="KAF6052941.1"/>
    <property type="molecule type" value="Genomic_DNA"/>
</dbReference>
<dbReference type="Proteomes" id="UP000590412">
    <property type="component" value="Unassembled WGS sequence"/>
</dbReference>
<keyword evidence="14" id="KW-0539">Nucleus</keyword>
<evidence type="ECO:0000256" key="4">
    <source>
        <dbReference type="ARBA" id="ARBA00022454"/>
    </source>
</evidence>
<dbReference type="GO" id="GO:0005524">
    <property type="term" value="F:ATP binding"/>
    <property type="evidence" value="ECO:0007669"/>
    <property type="project" value="UniProtKB-KW"/>
</dbReference>
<proteinExistence type="predicted"/>
<protein>
    <recommendedName>
        <fullName evidence="3">DNA helicase</fullName>
        <ecNumber evidence="3">3.6.4.12</ecNumber>
    </recommendedName>
</protein>
<dbReference type="GO" id="GO:0000781">
    <property type="term" value="C:chromosome, telomeric region"/>
    <property type="evidence" value="ECO:0007669"/>
    <property type="project" value="UniProtKB-SubCell"/>
</dbReference>
<dbReference type="PANTHER" id="PTHR12604">
    <property type="entry name" value="KU AUTOANTIGEN DNA HELICASE"/>
    <property type="match status" value="1"/>
</dbReference>
<gene>
    <name evidence="16" type="ORF">FOB60_003197</name>
</gene>
<dbReference type="GO" id="GO:0006303">
    <property type="term" value="P:double-strand break repair via nonhomologous end joining"/>
    <property type="evidence" value="ECO:0007669"/>
    <property type="project" value="InterPro"/>
</dbReference>
<evidence type="ECO:0000256" key="2">
    <source>
        <dbReference type="ARBA" id="ARBA00004574"/>
    </source>
</evidence>